<dbReference type="AlphaFoldDB" id="A0A0D1XCB4"/>
<comment type="caution">
    <text evidence="1">The sequence shown here is derived from an EMBL/GenBank/DDBJ whole genome shotgun (WGS) entry which is preliminary data.</text>
</comment>
<protein>
    <submittedName>
        <fullName evidence="1">Uncharacterized protein</fullName>
    </submittedName>
</protein>
<proteinExistence type="predicted"/>
<evidence type="ECO:0000313" key="2">
    <source>
        <dbReference type="Proteomes" id="UP000037269"/>
    </source>
</evidence>
<gene>
    <name evidence="1" type="ORF">AF333_22540</name>
</gene>
<dbReference type="Proteomes" id="UP000037269">
    <property type="component" value="Unassembled WGS sequence"/>
</dbReference>
<evidence type="ECO:0000313" key="1">
    <source>
        <dbReference type="EMBL" id="KON97796.1"/>
    </source>
</evidence>
<organism evidence="1 2">
    <name type="scientific">Aneurinibacillus migulanus</name>
    <name type="common">Bacillus migulanus</name>
    <dbReference type="NCBI Taxonomy" id="47500"/>
    <lineage>
        <taxon>Bacteria</taxon>
        <taxon>Bacillati</taxon>
        <taxon>Bacillota</taxon>
        <taxon>Bacilli</taxon>
        <taxon>Bacillales</taxon>
        <taxon>Paenibacillaceae</taxon>
        <taxon>Aneurinibacillus group</taxon>
        <taxon>Aneurinibacillus</taxon>
    </lineage>
</organism>
<dbReference type="EMBL" id="LGUG01000004">
    <property type="protein sequence ID" value="KON97796.1"/>
    <property type="molecule type" value="Genomic_DNA"/>
</dbReference>
<reference evidence="1 2" key="1">
    <citation type="submission" date="2015-07" db="EMBL/GenBank/DDBJ databases">
        <title>Fjat-14205 dsm 2895.</title>
        <authorList>
            <person name="Liu B."/>
            <person name="Wang J."/>
            <person name="Zhu Y."/>
            <person name="Liu G."/>
            <person name="Chen Q."/>
            <person name="Chen Z."/>
            <person name="Lan J."/>
            <person name="Che J."/>
            <person name="Ge C."/>
            <person name="Shi H."/>
            <person name="Pan Z."/>
            <person name="Liu X."/>
        </authorList>
    </citation>
    <scope>NUCLEOTIDE SEQUENCE [LARGE SCALE GENOMIC DNA]</scope>
    <source>
        <strain evidence="1 2">DSM 2895</strain>
    </source>
</reference>
<keyword evidence="2" id="KW-1185">Reference proteome</keyword>
<sequence>MRKKALFLGMSPLSDSEFKVAESRYHITFSEDLLYKTVLPSGPYLFLKLLTALLDIGFFINKESFAKAGIDTGRYDKHSW</sequence>
<dbReference type="RefSeq" id="WP_043069071.1">
    <property type="nucleotide sequence ID" value="NZ_LGUG01000004.1"/>
</dbReference>
<dbReference type="GeneID" id="42307914"/>
<dbReference type="PATRIC" id="fig|47500.8.peg.4781"/>
<accession>A0A0D1XCB4</accession>
<name>A0A0D1XCB4_ANEMI</name>